<comment type="caution">
    <text evidence="2">The sequence shown here is derived from an EMBL/GenBank/DDBJ whole genome shotgun (WGS) entry which is preliminary data.</text>
</comment>
<keyword evidence="1" id="KW-0472">Membrane</keyword>
<sequence>MVCKSANFLKTFSLPSFLGMACSSGPWHQAILFNVTMPRPLGTYTYTYTTQRCRLFRVCRDDATSDAASLTERWQSKHTHILPLGEVCAGNRRRRVRVVVSRRCRWVRRKRTSWTCVKWLDGCLGLCVHVVGMMCCHVHLLPVSFLLLFLFFLLFALHNNSSSAEL</sequence>
<keyword evidence="3" id="KW-1185">Reference proteome</keyword>
<evidence type="ECO:0000313" key="2">
    <source>
        <dbReference type="EMBL" id="KAK7523265.1"/>
    </source>
</evidence>
<proteinExistence type="predicted"/>
<accession>A0ABR1KXD3</accession>
<organism evidence="2 3">
    <name type="scientific">Phyllosticta citriasiana</name>
    <dbReference type="NCBI Taxonomy" id="595635"/>
    <lineage>
        <taxon>Eukaryota</taxon>
        <taxon>Fungi</taxon>
        <taxon>Dikarya</taxon>
        <taxon>Ascomycota</taxon>
        <taxon>Pezizomycotina</taxon>
        <taxon>Dothideomycetes</taxon>
        <taxon>Dothideomycetes incertae sedis</taxon>
        <taxon>Botryosphaeriales</taxon>
        <taxon>Phyllostictaceae</taxon>
        <taxon>Phyllosticta</taxon>
    </lineage>
</organism>
<dbReference type="Proteomes" id="UP001363622">
    <property type="component" value="Unassembled WGS sequence"/>
</dbReference>
<evidence type="ECO:0000313" key="3">
    <source>
        <dbReference type="Proteomes" id="UP001363622"/>
    </source>
</evidence>
<protein>
    <submittedName>
        <fullName evidence="2">Uncharacterized protein</fullName>
    </submittedName>
</protein>
<dbReference type="EMBL" id="JBBPHU010000001">
    <property type="protein sequence ID" value="KAK7523265.1"/>
    <property type="molecule type" value="Genomic_DNA"/>
</dbReference>
<reference evidence="2 3" key="1">
    <citation type="submission" date="2024-04" db="EMBL/GenBank/DDBJ databases">
        <title>Phyllosticta paracitricarpa is synonymous to the EU quarantine fungus P. citricarpa based on phylogenomic analyses.</title>
        <authorList>
            <consortium name="Lawrence Berkeley National Laboratory"/>
            <person name="Van Ingen-Buijs V.A."/>
            <person name="Van Westerhoven A.C."/>
            <person name="Haridas S."/>
            <person name="Skiadas P."/>
            <person name="Martin F."/>
            <person name="Groenewald J.Z."/>
            <person name="Crous P.W."/>
            <person name="Seidl M.F."/>
        </authorList>
    </citation>
    <scope>NUCLEOTIDE SEQUENCE [LARGE SCALE GENOMIC DNA]</scope>
    <source>
        <strain evidence="2 3">CBS 123371</strain>
    </source>
</reference>
<evidence type="ECO:0000256" key="1">
    <source>
        <dbReference type="SAM" id="Phobius"/>
    </source>
</evidence>
<name>A0ABR1KXD3_9PEZI</name>
<dbReference type="PROSITE" id="PS51257">
    <property type="entry name" value="PROKAR_LIPOPROTEIN"/>
    <property type="match status" value="1"/>
</dbReference>
<keyword evidence="1" id="KW-0812">Transmembrane</keyword>
<keyword evidence="1" id="KW-1133">Transmembrane helix</keyword>
<feature type="transmembrane region" description="Helical" evidence="1">
    <location>
        <begin position="138"/>
        <end position="157"/>
    </location>
</feature>
<gene>
    <name evidence="2" type="ORF">IWZ03DRAFT_207</name>
</gene>